<dbReference type="EMBL" id="LAZR01012080">
    <property type="protein sequence ID" value="KKM44039.1"/>
    <property type="molecule type" value="Genomic_DNA"/>
</dbReference>
<dbReference type="AlphaFoldDB" id="A0A0F9L3M1"/>
<sequence>MGVFAEGPKVDLGRLQDRELTLRGTMMYWLDDYHAAVEAIAAGRIATDPLISKHFDLEQFAEAYDFIERAGKDAMKVFIDL</sequence>
<reference evidence="1" key="1">
    <citation type="journal article" date="2015" name="Nature">
        <title>Complex archaea that bridge the gap between prokaryotes and eukaryotes.</title>
        <authorList>
            <person name="Spang A."/>
            <person name="Saw J.H."/>
            <person name="Jorgensen S.L."/>
            <person name="Zaremba-Niedzwiedzka K."/>
            <person name="Martijn J."/>
            <person name="Lind A.E."/>
            <person name="van Eijk R."/>
            <person name="Schleper C."/>
            <person name="Guy L."/>
            <person name="Ettema T.J."/>
        </authorList>
    </citation>
    <scope>NUCLEOTIDE SEQUENCE</scope>
</reference>
<dbReference type="Gene3D" id="3.40.50.720">
    <property type="entry name" value="NAD(P)-binding Rossmann-like Domain"/>
    <property type="match status" value="1"/>
</dbReference>
<evidence type="ECO:0008006" key="2">
    <source>
        <dbReference type="Google" id="ProtNLM"/>
    </source>
</evidence>
<organism evidence="1">
    <name type="scientific">marine sediment metagenome</name>
    <dbReference type="NCBI Taxonomy" id="412755"/>
    <lineage>
        <taxon>unclassified sequences</taxon>
        <taxon>metagenomes</taxon>
        <taxon>ecological metagenomes</taxon>
    </lineage>
</organism>
<protein>
    <recommendedName>
        <fullName evidence="2">Alcohol dehydrogenase-like C-terminal domain-containing protein</fullName>
    </recommendedName>
</protein>
<accession>A0A0F9L3M1</accession>
<dbReference type="Gene3D" id="3.90.180.10">
    <property type="entry name" value="Medium-chain alcohol dehydrogenases, catalytic domain"/>
    <property type="match status" value="1"/>
</dbReference>
<comment type="caution">
    <text evidence="1">The sequence shown here is derived from an EMBL/GenBank/DDBJ whole genome shotgun (WGS) entry which is preliminary data.</text>
</comment>
<gene>
    <name evidence="1" type="ORF">LCGC14_1562070</name>
</gene>
<proteinExistence type="predicted"/>
<name>A0A0F9L3M1_9ZZZZ</name>
<evidence type="ECO:0000313" key="1">
    <source>
        <dbReference type="EMBL" id="KKM44039.1"/>
    </source>
</evidence>